<evidence type="ECO:0000313" key="2">
    <source>
        <dbReference type="EMBL" id="KAL0470552.1"/>
    </source>
</evidence>
<dbReference type="EMBL" id="JAVLET010000004">
    <property type="protein sequence ID" value="KAL0470552.1"/>
    <property type="molecule type" value="Genomic_DNA"/>
</dbReference>
<accession>A0ABR3DD23</accession>
<organism evidence="2 3">
    <name type="scientific">Neurospora intermedia</name>
    <dbReference type="NCBI Taxonomy" id="5142"/>
    <lineage>
        <taxon>Eukaryota</taxon>
        <taxon>Fungi</taxon>
        <taxon>Dikarya</taxon>
        <taxon>Ascomycota</taxon>
        <taxon>Pezizomycotina</taxon>
        <taxon>Sordariomycetes</taxon>
        <taxon>Sordariomycetidae</taxon>
        <taxon>Sordariales</taxon>
        <taxon>Sordariaceae</taxon>
        <taxon>Neurospora</taxon>
    </lineage>
</organism>
<gene>
    <name evidence="2" type="ORF">QR685DRAFT_587533</name>
</gene>
<reference evidence="2 3" key="1">
    <citation type="submission" date="2023-09" db="EMBL/GenBank/DDBJ databases">
        <title>Multi-omics analysis of a traditional fermented food reveals byproduct-associated fungal strains for waste-to-food upcycling.</title>
        <authorList>
            <consortium name="Lawrence Berkeley National Laboratory"/>
            <person name="Rekdal V.M."/>
            <person name="Villalobos-Escobedo J.M."/>
            <person name="Rodriguez-Valeron N."/>
            <person name="Garcia M.O."/>
            <person name="Vasquez D.P."/>
            <person name="Damayanti I."/>
            <person name="Sorensen P.M."/>
            <person name="Baidoo E.E."/>
            <person name="De Carvalho A.C."/>
            <person name="Riley R."/>
            <person name="Lipzen A."/>
            <person name="He G."/>
            <person name="Yan M."/>
            <person name="Haridas S."/>
            <person name="Daum C."/>
            <person name="Yoshinaga Y."/>
            <person name="Ng V."/>
            <person name="Grigoriev I.V."/>
            <person name="Munk R."/>
            <person name="Nuraida L."/>
            <person name="Wijaya C.H."/>
            <person name="Morales P.-C."/>
            <person name="Keasling J.D."/>
        </authorList>
    </citation>
    <scope>NUCLEOTIDE SEQUENCE [LARGE SCALE GENOMIC DNA]</scope>
    <source>
        <strain evidence="2 3">FGSC 2613</strain>
    </source>
</reference>
<sequence>MGSQIEPRQLNKLCQKCQQIFPVTGPWPWDRPEPDQAFSGGKQWHLRDFTIDELDESATTDGCHLCRIFLDSLISSFIILRNYHGYTSWREDVKTITFYLRLVNRDHDPDSYNFSLGHDVKPFRAGSSIDLKPVTPKDSPFQPSWVIRSNHLPCGYKNSPSPVTIFQPSTTNFDPLALDQIRSWIHDCTHIHKACRGTSLVQNSMVEFLEKVRFIDVGFDDTATIRLVERIKDTNVKYITLSYRWTAETPKTNLKTHNKDKYHQSIPTENWPQIYKDTVALSRTLGIRYVWVDSLCIIQDDGKDWNTQASLMHRVYAHGYLNLAHACAEFSPGLEITRDPISVSPCVLSRTRTASSREYWACFVNYAPTSDLGRAPLYSRGCQQLYWECKAGHASESFTGDNGLAWSRGSVSDHPDLFISVDQANDQSLSSVFGMSAVWQKIVRDYSQTQLTQYSDSLAALRGIFNKFWEKFDGSQERDWCVAGLWKKCLTRQLIWHRVSHRHGHYDEFEMIRDTAYYASFEKQLAGFPSWSWASCPTSLGSSFIAWPSYTAESYYESLVEVETIIPLNSQALHLGYPGFESSALILRTAFDFFSFDAEQLLSKWESWYSTCKSDARAYNGDMCQFQVTINLDRPILGVVNKQALRLLPIRMECRAERWNTVWTEGILLEELGVEDGLPTFRRMGHWSHRYDMDAGTQQSPIPGLLGSFDSEERLEIELGEFRKRRESLPFHRYKLV</sequence>
<evidence type="ECO:0000259" key="1">
    <source>
        <dbReference type="Pfam" id="PF06985"/>
    </source>
</evidence>
<evidence type="ECO:0000313" key="3">
    <source>
        <dbReference type="Proteomes" id="UP001451303"/>
    </source>
</evidence>
<dbReference type="PANTHER" id="PTHR33112">
    <property type="entry name" value="DOMAIN PROTEIN, PUTATIVE-RELATED"/>
    <property type="match status" value="1"/>
</dbReference>
<proteinExistence type="predicted"/>
<dbReference type="Proteomes" id="UP001451303">
    <property type="component" value="Unassembled WGS sequence"/>
</dbReference>
<feature type="domain" description="Heterokaryon incompatibility" evidence="1">
    <location>
        <begin position="238"/>
        <end position="381"/>
    </location>
</feature>
<comment type="caution">
    <text evidence="2">The sequence shown here is derived from an EMBL/GenBank/DDBJ whole genome shotgun (WGS) entry which is preliminary data.</text>
</comment>
<name>A0ABR3DD23_NEUIN</name>
<keyword evidence="3" id="KW-1185">Reference proteome</keyword>
<dbReference type="Pfam" id="PF06985">
    <property type="entry name" value="HET"/>
    <property type="match status" value="1"/>
</dbReference>
<dbReference type="PANTHER" id="PTHR33112:SF10">
    <property type="entry name" value="TOL"/>
    <property type="match status" value="1"/>
</dbReference>
<dbReference type="InterPro" id="IPR010730">
    <property type="entry name" value="HET"/>
</dbReference>
<protein>
    <submittedName>
        <fullName evidence="2">Heterokaryon incompatibility protein domain-containing protein</fullName>
    </submittedName>
</protein>